<dbReference type="InterPro" id="IPR003961">
    <property type="entry name" value="FN3_dom"/>
</dbReference>
<dbReference type="InterPro" id="IPR008979">
    <property type="entry name" value="Galactose-bd-like_sf"/>
</dbReference>
<dbReference type="EMBL" id="BIFR01000001">
    <property type="protein sequence ID" value="GCE10587.1"/>
    <property type="molecule type" value="Genomic_DNA"/>
</dbReference>
<feature type="region of interest" description="Disordered" evidence="1">
    <location>
        <begin position="1012"/>
        <end position="1056"/>
    </location>
</feature>
<feature type="compositionally biased region" description="Polar residues" evidence="1">
    <location>
        <begin position="1012"/>
        <end position="1026"/>
    </location>
</feature>
<dbReference type="PROSITE" id="PS50853">
    <property type="entry name" value="FN3"/>
    <property type="match status" value="2"/>
</dbReference>
<feature type="transmembrane region" description="Helical" evidence="2">
    <location>
        <begin position="28"/>
        <end position="48"/>
    </location>
</feature>
<dbReference type="Proteomes" id="UP000287352">
    <property type="component" value="Unassembled WGS sequence"/>
</dbReference>
<dbReference type="SUPFAM" id="SSF49785">
    <property type="entry name" value="Galactose-binding domain-like"/>
    <property type="match status" value="1"/>
</dbReference>
<evidence type="ECO:0000313" key="5">
    <source>
        <dbReference type="Proteomes" id="UP000287352"/>
    </source>
</evidence>
<dbReference type="SUPFAM" id="SSF49265">
    <property type="entry name" value="Fibronectin type III"/>
    <property type="match status" value="2"/>
</dbReference>
<gene>
    <name evidence="4" type="ORF">KTT_04460</name>
</gene>
<accession>A0A401ZUS8</accession>
<dbReference type="AlphaFoldDB" id="A0A401ZUS8"/>
<dbReference type="RefSeq" id="WP_126578180.1">
    <property type="nucleotide sequence ID" value="NZ_BIFR01000001.1"/>
</dbReference>
<dbReference type="OrthoDB" id="9770043at2"/>
<dbReference type="InterPro" id="IPR036116">
    <property type="entry name" value="FN3_sf"/>
</dbReference>
<dbReference type="CDD" id="cd00063">
    <property type="entry name" value="FN3"/>
    <property type="match status" value="1"/>
</dbReference>
<proteinExistence type="predicted"/>
<evidence type="ECO:0000313" key="4">
    <source>
        <dbReference type="EMBL" id="GCE10587.1"/>
    </source>
</evidence>
<organism evidence="4 5">
    <name type="scientific">Tengunoibacter tsumagoiensis</name>
    <dbReference type="NCBI Taxonomy" id="2014871"/>
    <lineage>
        <taxon>Bacteria</taxon>
        <taxon>Bacillati</taxon>
        <taxon>Chloroflexota</taxon>
        <taxon>Ktedonobacteria</taxon>
        <taxon>Ktedonobacterales</taxon>
        <taxon>Dictyobacteraceae</taxon>
        <taxon>Tengunoibacter</taxon>
    </lineage>
</organism>
<evidence type="ECO:0000259" key="3">
    <source>
        <dbReference type="PROSITE" id="PS50853"/>
    </source>
</evidence>
<keyword evidence="2" id="KW-1133">Transmembrane helix</keyword>
<keyword evidence="2" id="KW-0472">Membrane</keyword>
<keyword evidence="2" id="KW-0812">Transmembrane</keyword>
<name>A0A401ZUS8_9CHLR</name>
<dbReference type="SMART" id="SM00060">
    <property type="entry name" value="FN3"/>
    <property type="match status" value="3"/>
</dbReference>
<sequence>MDDTRRLPLGLEIAPGQQPVKRLRSRTLYSLISVLCVLPFVVGFLAVVPTGQQTAKAQAAKKSAAAVTNPVPLGAEFGFEWVDMVKGGPRFQKISTATTDITYDVNGWPQQDFESIFIDDRRNKPWSGPDFDGTPYDDSGTYHLSFNGKATLSIGTDVDAPDSLSIQNVVYDSNSNTTTADIVVPKNRWLQSINFTQTQRMPGDTAGDGVTNVHLFRPGYDASTTKLLTDRSVNALAAVHPSTLRTFDTGTTGYNIFNGTAYVAPQWSDRSLPTDSYWNLPSKNTGAVRGFGVPWEYIIQMSNQLHADPWINLPVTADDSYFTSLANLFKNGDTVGGVTYPGLDPSLHLYIELGNENWNCQFTQCWYTNGISSNQGITGLQWEAKRTFQIANDFASVFGSGSLPNTIRPVVLWQYGHALDVQSALLWAEGQLNQPTKNTIYGIGEAPYVDSGEPLYTDGSVEKEGGRAPFADPADPNAVNNIIDTFYTSAGQRRLSFIAWQTAASYLGIHQVGYESGPSLNAGIQGNATRSPRFADFIPRYYQENYFAIGGDAVNFFAVGRGRPGDYGDWYTFEDYNNLNYGKYQGVLNLQGQARPALTDGFVLPWNVSGSVAIDPSQHITGDNNLVAPGSSVSIGWNTNSSEEYLLRAPAAGTYAIKVNGTASTATSTLQVLVDNSSLGTVQLPQGTAGDSTSVSVTLTPGLHTLLLNSTAASSSDGQNALSTAGIVVTLTSGGGSAIVPSAPINVRSSVSDSSVALNWESVTTATSYSIKRSTTSGGPYTQIGTSNTTSYTDTTVSNDTIYYYVVSALNAAGESALSPQYRIVPTPAVAPAQPTGVVGQAGGNDAPFLGGGGEVRISWPAVPHAVSYNIKQSSSATGPFNKVHSQYGTVYYDTSLAKGTTYYYVVSAVNSAGESVDSAVITLTPTETVPASPTNLQAVANTDGTVSLNWSPVAWQLAGFAELYNVKRGSSQSGPFTTIVNLSTDNLTDYGLTSGTQYCYVVSAINNSGESANSQPVCVTASGNGTPTPTPTPSPTATPSPTPTPSPTATPSPTPVPTGWTTCANEGGTCTFSGTQVVRYGANGHYYYQTATGSIGCNNTVFGDPIVGTFKSCSVAPVPPTSWTKCADENGTCAVTGTVTVAYGASGKFIYKTESSNTACNNSTFTDPIVGTVKACYYK</sequence>
<dbReference type="Pfam" id="PF00041">
    <property type="entry name" value="fn3"/>
    <property type="match status" value="1"/>
</dbReference>
<reference evidence="5" key="1">
    <citation type="submission" date="2018-12" db="EMBL/GenBank/DDBJ databases">
        <title>Tengunoibacter tsumagoiensis gen. nov., sp. nov., Dictyobacter kobayashii sp. nov., D. alpinus sp. nov., and D. joshuensis sp. nov. and description of Dictyobacteraceae fam. nov. within the order Ktedonobacterales isolated from Tengu-no-mugimeshi.</title>
        <authorList>
            <person name="Wang C.M."/>
            <person name="Zheng Y."/>
            <person name="Sakai Y."/>
            <person name="Toyoda A."/>
            <person name="Minakuchi Y."/>
            <person name="Abe K."/>
            <person name="Yokota A."/>
            <person name="Yabe S."/>
        </authorList>
    </citation>
    <scope>NUCLEOTIDE SEQUENCE [LARGE SCALE GENOMIC DNA]</scope>
    <source>
        <strain evidence="5">Uno3</strain>
    </source>
</reference>
<dbReference type="InterPro" id="IPR013783">
    <property type="entry name" value="Ig-like_fold"/>
</dbReference>
<dbReference type="Gene3D" id="2.60.120.260">
    <property type="entry name" value="Galactose-binding domain-like"/>
    <property type="match status" value="1"/>
</dbReference>
<protein>
    <recommendedName>
        <fullName evidence="3">Fibronectin type-III domain-containing protein</fullName>
    </recommendedName>
</protein>
<feature type="domain" description="Fibronectin type-III" evidence="3">
    <location>
        <begin position="933"/>
        <end position="1025"/>
    </location>
</feature>
<keyword evidence="5" id="KW-1185">Reference proteome</keyword>
<evidence type="ECO:0000256" key="2">
    <source>
        <dbReference type="SAM" id="Phobius"/>
    </source>
</evidence>
<dbReference type="Gene3D" id="2.60.40.10">
    <property type="entry name" value="Immunoglobulins"/>
    <property type="match status" value="3"/>
</dbReference>
<feature type="compositionally biased region" description="Pro residues" evidence="1">
    <location>
        <begin position="1029"/>
        <end position="1056"/>
    </location>
</feature>
<feature type="domain" description="Fibronectin type-III" evidence="3">
    <location>
        <begin position="740"/>
        <end position="830"/>
    </location>
</feature>
<evidence type="ECO:0000256" key="1">
    <source>
        <dbReference type="SAM" id="MobiDB-lite"/>
    </source>
</evidence>
<comment type="caution">
    <text evidence="4">The sequence shown here is derived from an EMBL/GenBank/DDBJ whole genome shotgun (WGS) entry which is preliminary data.</text>
</comment>